<reference evidence="2" key="1">
    <citation type="journal article" date="2019" name="Int. J. Syst. Evol. Microbiol.">
        <title>The Global Catalogue of Microorganisms (GCM) 10K type strain sequencing project: providing services to taxonomists for standard genome sequencing and annotation.</title>
        <authorList>
            <consortium name="The Broad Institute Genomics Platform"/>
            <consortium name="The Broad Institute Genome Sequencing Center for Infectious Disease"/>
            <person name="Wu L."/>
            <person name="Ma J."/>
        </authorList>
    </citation>
    <scope>NUCLEOTIDE SEQUENCE [LARGE SCALE GENOMIC DNA]</scope>
    <source>
        <strain evidence="2">JCM 17759</strain>
    </source>
</reference>
<sequence>MQRPDLGGFGGAWDWWLGFSEWGRSSVIYIEEHLRFGDSRAAVVIEADPIYVAAYTDELDCVAMLKFEPSEISLSELKVGQKLVTINTYDFTPGLGSDLHPGPGATGRFVNFHPLIADFLTDDGEPLCERRQTIGKDEWRRAFELGKEYRRLYPSMFRPGRAVHSFHATSDLTHKPTS</sequence>
<gene>
    <name evidence="1" type="ORF">GCM10023156_59320</name>
</gene>
<evidence type="ECO:0000313" key="2">
    <source>
        <dbReference type="Proteomes" id="UP001500840"/>
    </source>
</evidence>
<organism evidence="1 2">
    <name type="scientific">Novipirellula rosea</name>
    <dbReference type="NCBI Taxonomy" id="1031540"/>
    <lineage>
        <taxon>Bacteria</taxon>
        <taxon>Pseudomonadati</taxon>
        <taxon>Planctomycetota</taxon>
        <taxon>Planctomycetia</taxon>
        <taxon>Pirellulales</taxon>
        <taxon>Pirellulaceae</taxon>
        <taxon>Novipirellula</taxon>
    </lineage>
</organism>
<dbReference type="RefSeq" id="WP_339946927.1">
    <property type="nucleotide sequence ID" value="NZ_BAABGA010000098.1"/>
</dbReference>
<protein>
    <submittedName>
        <fullName evidence="1">Uncharacterized protein</fullName>
    </submittedName>
</protein>
<keyword evidence="2" id="KW-1185">Reference proteome</keyword>
<name>A0ABP8NMQ5_9BACT</name>
<accession>A0ABP8NMQ5</accession>
<proteinExistence type="predicted"/>
<dbReference type="Proteomes" id="UP001500840">
    <property type="component" value="Unassembled WGS sequence"/>
</dbReference>
<comment type="caution">
    <text evidence="1">The sequence shown here is derived from an EMBL/GenBank/DDBJ whole genome shotgun (WGS) entry which is preliminary data.</text>
</comment>
<dbReference type="EMBL" id="BAABGA010000098">
    <property type="protein sequence ID" value="GAA4468386.1"/>
    <property type="molecule type" value="Genomic_DNA"/>
</dbReference>
<evidence type="ECO:0000313" key="1">
    <source>
        <dbReference type="EMBL" id="GAA4468386.1"/>
    </source>
</evidence>